<organism evidence="1 2">
    <name type="scientific">Lindgomyces ingoldianus</name>
    <dbReference type="NCBI Taxonomy" id="673940"/>
    <lineage>
        <taxon>Eukaryota</taxon>
        <taxon>Fungi</taxon>
        <taxon>Dikarya</taxon>
        <taxon>Ascomycota</taxon>
        <taxon>Pezizomycotina</taxon>
        <taxon>Dothideomycetes</taxon>
        <taxon>Pleosporomycetidae</taxon>
        <taxon>Pleosporales</taxon>
        <taxon>Lindgomycetaceae</taxon>
        <taxon>Lindgomyces</taxon>
    </lineage>
</organism>
<sequence>MKALTIFINPSERLQIEYRNRVLDVNPPTVYLYLILPKSAEYFTWVSNSEYIADVKYLTSFWGFVWAVVGTARADPTTGLSTMKASLDLAFVKTTHISSAKSWRSGVGVVIVDFFGRVGQSDRKVSGGQSDEKRDLHGWQSNWTKECKTAVSYARSNFHRDHRISHCRRKHYVTTNTRSLHLKGGPPNRDRRILGVSSSHKTFTIWARANQIGLNITLLCSNSMVVIVVRLILRTLYTEVLKYLLNKGPPLTGFRSKRGRNASVKRELLERLKCLTPSFEHFNSYTEVVPLVLGRGEDFSIPLQACSLHKEPVSLFEHMAGVIIGIYLYPVDAGLNPSNGEVLGVRVREIVSPALE</sequence>
<name>A0ACB6QYD6_9PLEO</name>
<protein>
    <submittedName>
        <fullName evidence="1">Uncharacterized protein</fullName>
    </submittedName>
</protein>
<gene>
    <name evidence="1" type="ORF">BDR25DRAFT_354389</name>
</gene>
<dbReference type="EMBL" id="MU003504">
    <property type="protein sequence ID" value="KAF2471896.1"/>
    <property type="molecule type" value="Genomic_DNA"/>
</dbReference>
<accession>A0ACB6QYD6</accession>
<dbReference type="Proteomes" id="UP000799755">
    <property type="component" value="Unassembled WGS sequence"/>
</dbReference>
<evidence type="ECO:0000313" key="1">
    <source>
        <dbReference type="EMBL" id="KAF2471896.1"/>
    </source>
</evidence>
<comment type="caution">
    <text evidence="1">The sequence shown here is derived from an EMBL/GenBank/DDBJ whole genome shotgun (WGS) entry which is preliminary data.</text>
</comment>
<keyword evidence="2" id="KW-1185">Reference proteome</keyword>
<reference evidence="1" key="1">
    <citation type="journal article" date="2020" name="Stud. Mycol.">
        <title>101 Dothideomycetes genomes: a test case for predicting lifestyles and emergence of pathogens.</title>
        <authorList>
            <person name="Haridas S."/>
            <person name="Albert R."/>
            <person name="Binder M."/>
            <person name="Bloem J."/>
            <person name="Labutti K."/>
            <person name="Salamov A."/>
            <person name="Andreopoulos B."/>
            <person name="Baker S."/>
            <person name="Barry K."/>
            <person name="Bills G."/>
            <person name="Bluhm B."/>
            <person name="Cannon C."/>
            <person name="Castanera R."/>
            <person name="Culley D."/>
            <person name="Daum C."/>
            <person name="Ezra D."/>
            <person name="Gonzalez J."/>
            <person name="Henrissat B."/>
            <person name="Kuo A."/>
            <person name="Liang C."/>
            <person name="Lipzen A."/>
            <person name="Lutzoni F."/>
            <person name="Magnuson J."/>
            <person name="Mondo S."/>
            <person name="Nolan M."/>
            <person name="Ohm R."/>
            <person name="Pangilinan J."/>
            <person name="Park H.-J."/>
            <person name="Ramirez L."/>
            <person name="Alfaro M."/>
            <person name="Sun H."/>
            <person name="Tritt A."/>
            <person name="Yoshinaga Y."/>
            <person name="Zwiers L.-H."/>
            <person name="Turgeon B."/>
            <person name="Goodwin S."/>
            <person name="Spatafora J."/>
            <person name="Crous P."/>
            <person name="Grigoriev I."/>
        </authorList>
    </citation>
    <scope>NUCLEOTIDE SEQUENCE</scope>
    <source>
        <strain evidence="1">ATCC 200398</strain>
    </source>
</reference>
<proteinExistence type="predicted"/>
<evidence type="ECO:0000313" key="2">
    <source>
        <dbReference type="Proteomes" id="UP000799755"/>
    </source>
</evidence>